<feature type="compositionally biased region" description="Basic and acidic residues" evidence="2">
    <location>
        <begin position="112"/>
        <end position="150"/>
    </location>
</feature>
<dbReference type="PANTHER" id="PTHR14738:SF32">
    <property type="entry name" value="RNA BINDING (RRM_RBD_RNP MOTIFS) FAMILY PROTEIN"/>
    <property type="match status" value="1"/>
</dbReference>
<proteinExistence type="predicted"/>
<evidence type="ECO:0000259" key="3">
    <source>
        <dbReference type="PROSITE" id="PS50102"/>
    </source>
</evidence>
<reference evidence="4" key="1">
    <citation type="submission" date="2022-03" db="EMBL/GenBank/DDBJ databases">
        <title>A functionally conserved STORR gene fusion in Papaver species that diverged 16.8 million years ago.</title>
        <authorList>
            <person name="Catania T."/>
        </authorList>
    </citation>
    <scope>NUCLEOTIDE SEQUENCE</scope>
    <source>
        <strain evidence="4">S-191538</strain>
    </source>
</reference>
<dbReference type="AlphaFoldDB" id="A0AA41VP60"/>
<dbReference type="Proteomes" id="UP001177140">
    <property type="component" value="Unassembled WGS sequence"/>
</dbReference>
<feature type="compositionally biased region" description="Basic and acidic residues" evidence="2">
    <location>
        <begin position="158"/>
        <end position="169"/>
    </location>
</feature>
<keyword evidence="1" id="KW-0694">RNA-binding</keyword>
<dbReference type="InterPro" id="IPR000504">
    <property type="entry name" value="RRM_dom"/>
</dbReference>
<protein>
    <recommendedName>
        <fullName evidence="3">RRM domain-containing protein</fullName>
    </recommendedName>
</protein>
<dbReference type="InterPro" id="IPR002483">
    <property type="entry name" value="PWI_dom"/>
</dbReference>
<evidence type="ECO:0000256" key="2">
    <source>
        <dbReference type="SAM" id="MobiDB-lite"/>
    </source>
</evidence>
<evidence type="ECO:0000256" key="1">
    <source>
        <dbReference type="PROSITE-ProRule" id="PRU00176"/>
    </source>
</evidence>
<dbReference type="EMBL" id="JAJJMA010262858">
    <property type="protein sequence ID" value="MCL7044853.1"/>
    <property type="molecule type" value="Genomic_DNA"/>
</dbReference>
<feature type="domain" description="RRM" evidence="3">
    <location>
        <begin position="521"/>
        <end position="598"/>
    </location>
</feature>
<dbReference type="PANTHER" id="PTHR14738">
    <property type="entry name" value="ZINC FINGER CCCH DOMAIN-CONTAINING PROTEIN 14"/>
    <property type="match status" value="1"/>
</dbReference>
<feature type="compositionally biased region" description="Basic residues" evidence="2">
    <location>
        <begin position="170"/>
        <end position="181"/>
    </location>
</feature>
<feature type="region of interest" description="Disordered" evidence="2">
    <location>
        <begin position="98"/>
        <end position="209"/>
    </location>
</feature>
<dbReference type="Pfam" id="PF00076">
    <property type="entry name" value="RRM_1"/>
    <property type="match status" value="1"/>
</dbReference>
<dbReference type="GO" id="GO:0008143">
    <property type="term" value="F:poly(A) binding"/>
    <property type="evidence" value="ECO:0007669"/>
    <property type="project" value="InterPro"/>
</dbReference>
<comment type="caution">
    <text evidence="4">The sequence shown here is derived from an EMBL/GenBank/DDBJ whole genome shotgun (WGS) entry which is preliminary data.</text>
</comment>
<dbReference type="InterPro" id="IPR040366">
    <property type="entry name" value="Nab2/ZC3H14"/>
</dbReference>
<accession>A0AA41VP60</accession>
<dbReference type="GO" id="GO:0005634">
    <property type="term" value="C:nucleus"/>
    <property type="evidence" value="ECO:0007669"/>
    <property type="project" value="TreeGrafter"/>
</dbReference>
<dbReference type="InterPro" id="IPR035979">
    <property type="entry name" value="RBD_domain_sf"/>
</dbReference>
<keyword evidence="5" id="KW-1185">Reference proteome</keyword>
<dbReference type="Gene3D" id="1.20.1390.10">
    <property type="entry name" value="PWI domain"/>
    <property type="match status" value="1"/>
</dbReference>
<dbReference type="SUPFAM" id="SSF54928">
    <property type="entry name" value="RNA-binding domain, RBD"/>
    <property type="match status" value="1"/>
</dbReference>
<feature type="region of interest" description="Disordered" evidence="2">
    <location>
        <begin position="372"/>
        <end position="394"/>
    </location>
</feature>
<organism evidence="4 5">
    <name type="scientific">Papaver nudicaule</name>
    <name type="common">Iceland poppy</name>
    <dbReference type="NCBI Taxonomy" id="74823"/>
    <lineage>
        <taxon>Eukaryota</taxon>
        <taxon>Viridiplantae</taxon>
        <taxon>Streptophyta</taxon>
        <taxon>Embryophyta</taxon>
        <taxon>Tracheophyta</taxon>
        <taxon>Spermatophyta</taxon>
        <taxon>Magnoliopsida</taxon>
        <taxon>Ranunculales</taxon>
        <taxon>Papaveraceae</taxon>
        <taxon>Papaveroideae</taxon>
        <taxon>Papaver</taxon>
    </lineage>
</organism>
<dbReference type="InterPro" id="IPR012677">
    <property type="entry name" value="Nucleotide-bd_a/b_plait_sf"/>
</dbReference>
<dbReference type="Gene3D" id="3.30.70.330">
    <property type="match status" value="1"/>
</dbReference>
<feature type="compositionally biased region" description="Polar residues" evidence="2">
    <location>
        <begin position="379"/>
        <end position="394"/>
    </location>
</feature>
<gene>
    <name evidence="4" type="ORF">MKW94_021668</name>
</gene>
<evidence type="ECO:0000313" key="4">
    <source>
        <dbReference type="EMBL" id="MCL7044853.1"/>
    </source>
</evidence>
<feature type="compositionally biased region" description="Basic and acidic residues" evidence="2">
    <location>
        <begin position="191"/>
        <end position="202"/>
    </location>
</feature>
<dbReference type="Pfam" id="PF01480">
    <property type="entry name" value="PWI"/>
    <property type="match status" value="1"/>
</dbReference>
<dbReference type="FunFam" id="1.20.1390.10:FF:000005">
    <property type="entry name" value="RNA binding (RRM/RBD/RNP motifs) family protein"/>
    <property type="match status" value="1"/>
</dbReference>
<dbReference type="SMART" id="SM00360">
    <property type="entry name" value="RRM"/>
    <property type="match status" value="1"/>
</dbReference>
<dbReference type="GO" id="GO:0043488">
    <property type="term" value="P:regulation of mRNA stability"/>
    <property type="evidence" value="ECO:0007669"/>
    <property type="project" value="InterPro"/>
</dbReference>
<dbReference type="PROSITE" id="PS50102">
    <property type="entry name" value="RRM"/>
    <property type="match status" value="1"/>
</dbReference>
<evidence type="ECO:0000313" key="5">
    <source>
        <dbReference type="Proteomes" id="UP001177140"/>
    </source>
</evidence>
<dbReference type="GO" id="GO:0005737">
    <property type="term" value="C:cytoplasm"/>
    <property type="evidence" value="ECO:0007669"/>
    <property type="project" value="TreeGrafter"/>
</dbReference>
<name>A0AA41VP60_PAPNU</name>
<sequence length="701" mass="77855">MEGQNHGDYQAFNVNFSVDGAAKLKERVNQKLQEFMGDYTDDTLVEYVIVLLRNGRHKEEAKNELNVFLGSDSDSFVNWLWDHLSSNLHLYVPPQERYLDGDRKGTVTSGDEVGHDDAHLSDIDLERDKSTKESKSRRNREWKGLVRDAAEPPPLRSSEVESFHVEEKNHHKVSHLKRSHSPRPPVQNKRSRQDERRLKREVPSQPRMKAPSRLLQFAVRDAVGPIRPILKTEPTVRRLRSVVSTSSGDTFLEHQPRGIRSVARVPNAMAAAMKAAAEAAEDVTKVKGVKGSNVFDRLGHDMEVSEVTNQNPESNRALMADADYEDFDHMHHVAIPSYIQSEDSEENMTMLDMDTNRADDYNSDTEYGISGVGHRVMNGSRSGTSLGNKEDSSMTVQCSVANNKDDVMRRTRVKTQNPSSAVPNASRKIVNISVNVNTWKPPHYQVSRDISEMEHLKAKIQENEVAARTVGARFMKENSTTMVVKENEQPGFHMRKESQVNLSSSPASFSAGRLAEDADSRAIFVNNVHFAATKDNLARHFSKFGEVLKVVIVTDATSGLPKGSAYIEFTCKEAADLSLSLSGTSFMSRILKVVKKSSASLEASPGMTKPHVVRASPFPAARLPGVPYPRAHAAAFRPPRLPFKTGAWSLQWKRGHPSVAEGFTNPQNGVPLAANNVPSPTARNLTYVRTEAKPVGNSGNP</sequence>